<organism evidence="1 2">
    <name type="scientific">Paenibacillus dendrobii</name>
    <dbReference type="NCBI Taxonomy" id="2691084"/>
    <lineage>
        <taxon>Bacteria</taxon>
        <taxon>Bacillati</taxon>
        <taxon>Bacillota</taxon>
        <taxon>Bacilli</taxon>
        <taxon>Bacillales</taxon>
        <taxon>Paenibacillaceae</taxon>
        <taxon>Paenibacillus</taxon>
    </lineage>
</organism>
<comment type="caution">
    <text evidence="1">The sequence shown here is derived from an EMBL/GenBank/DDBJ whole genome shotgun (WGS) entry which is preliminary data.</text>
</comment>
<name>A0A7X3IIW7_9BACL</name>
<proteinExistence type="predicted"/>
<evidence type="ECO:0000313" key="2">
    <source>
        <dbReference type="Proteomes" id="UP000460318"/>
    </source>
</evidence>
<evidence type="ECO:0000313" key="1">
    <source>
        <dbReference type="EMBL" id="MWV44804.1"/>
    </source>
</evidence>
<dbReference type="Proteomes" id="UP000460318">
    <property type="component" value="Unassembled WGS sequence"/>
</dbReference>
<gene>
    <name evidence="1" type="ORF">GRF59_14380</name>
</gene>
<reference evidence="1 2" key="1">
    <citation type="submission" date="2019-12" db="EMBL/GenBank/DDBJ databases">
        <title>Paenibacillus sp. nov., an endophytic bacterium isolated from the stem of Dendrobium.</title>
        <authorList>
            <person name="Zhao R."/>
        </authorList>
    </citation>
    <scope>NUCLEOTIDE SEQUENCE [LARGE SCALE GENOMIC DNA]</scope>
    <source>
        <strain evidence="1 2">HJL G12</strain>
    </source>
</reference>
<sequence length="118" mass="13474">MNNQNDLISKNKLLAWLEEQFREYPEEKMGDYGEGQHSFDKVATAVEYGVFDPDPIPLPTLKPDDRVRHPVHGFGTATTGKIMSDGQITVQFDNYVYLTTECVRDLELLIKEGPEDVR</sequence>
<dbReference type="RefSeq" id="WP_160498422.1">
    <property type="nucleotide sequence ID" value="NZ_WUBI01000002.1"/>
</dbReference>
<keyword evidence="2" id="KW-1185">Reference proteome</keyword>
<dbReference type="EMBL" id="WUBI01000002">
    <property type="protein sequence ID" value="MWV44804.1"/>
    <property type="molecule type" value="Genomic_DNA"/>
</dbReference>
<protein>
    <submittedName>
        <fullName evidence="1">Uncharacterized protein</fullName>
    </submittedName>
</protein>
<accession>A0A7X3IIW7</accession>
<dbReference type="AlphaFoldDB" id="A0A7X3IIW7"/>